<proteinExistence type="predicted"/>
<reference evidence="1" key="1">
    <citation type="submission" date="2018-11" db="EMBL/GenBank/DDBJ databases">
        <authorList>
            <consortium name="Pathogen Informatics"/>
        </authorList>
    </citation>
    <scope>NUCLEOTIDE SEQUENCE</scope>
</reference>
<accession>A0A448XEW4</accession>
<dbReference type="Proteomes" id="UP000784294">
    <property type="component" value="Unassembled WGS sequence"/>
</dbReference>
<evidence type="ECO:0000313" key="2">
    <source>
        <dbReference type="Proteomes" id="UP000784294"/>
    </source>
</evidence>
<sequence>MQQDSRLEELERAHDAAAKSCVCPNIRFRSSRVKSTACEDQLDSSNNHFQAEEFSNNHNRNENKMKVKLGQQKDQDGDAVCEEDMGVSLSIEIRKLMLLFAVETAVVQYSDALTRGFSFSK</sequence>
<comment type="caution">
    <text evidence="1">The sequence shown here is derived from an EMBL/GenBank/DDBJ whole genome shotgun (WGS) entry which is preliminary data.</text>
</comment>
<dbReference type="EMBL" id="CAAALY010248951">
    <property type="protein sequence ID" value="VEL35045.1"/>
    <property type="molecule type" value="Genomic_DNA"/>
</dbReference>
<protein>
    <submittedName>
        <fullName evidence="1">Uncharacterized protein</fullName>
    </submittedName>
</protein>
<evidence type="ECO:0000313" key="1">
    <source>
        <dbReference type="EMBL" id="VEL35045.1"/>
    </source>
</evidence>
<name>A0A448XEW4_9PLAT</name>
<gene>
    <name evidence="1" type="ORF">PXEA_LOCUS28485</name>
</gene>
<dbReference type="AlphaFoldDB" id="A0A448XEW4"/>
<keyword evidence="2" id="KW-1185">Reference proteome</keyword>
<organism evidence="1 2">
    <name type="scientific">Protopolystoma xenopodis</name>
    <dbReference type="NCBI Taxonomy" id="117903"/>
    <lineage>
        <taxon>Eukaryota</taxon>
        <taxon>Metazoa</taxon>
        <taxon>Spiralia</taxon>
        <taxon>Lophotrochozoa</taxon>
        <taxon>Platyhelminthes</taxon>
        <taxon>Monogenea</taxon>
        <taxon>Polyopisthocotylea</taxon>
        <taxon>Polystomatidea</taxon>
        <taxon>Polystomatidae</taxon>
        <taxon>Protopolystoma</taxon>
    </lineage>
</organism>